<name>A0ABU8XSU8_9PROT</name>
<accession>A0ABU8XSU8</accession>
<dbReference type="InterPro" id="IPR036291">
    <property type="entry name" value="NAD(P)-bd_dom_sf"/>
</dbReference>
<comment type="caution">
    <text evidence="1">The sequence shown here is derived from an EMBL/GenBank/DDBJ whole genome shotgun (WGS) entry which is preliminary data.</text>
</comment>
<evidence type="ECO:0000313" key="2">
    <source>
        <dbReference type="Proteomes" id="UP001375743"/>
    </source>
</evidence>
<dbReference type="SUPFAM" id="SSF51735">
    <property type="entry name" value="NAD(P)-binding Rossmann-fold domains"/>
    <property type="match status" value="1"/>
</dbReference>
<evidence type="ECO:0000313" key="1">
    <source>
        <dbReference type="EMBL" id="MEK0083989.1"/>
    </source>
</evidence>
<dbReference type="PANTHER" id="PTHR43362:SF1">
    <property type="entry name" value="MANNITOL DEHYDROGENASE 2-RELATED"/>
    <property type="match status" value="1"/>
</dbReference>
<proteinExistence type="predicted"/>
<reference evidence="1 2" key="1">
    <citation type="submission" date="2024-01" db="EMBL/GenBank/DDBJ databases">
        <title>Multi-omics insights into the function and evolution of sodium benzoate biodegradation pathways in Benzoatithermus flavus gen. nov., sp. nov. from hot spring.</title>
        <authorList>
            <person name="Hu C.-J."/>
            <person name="Li W.-J."/>
        </authorList>
    </citation>
    <scope>NUCLEOTIDE SEQUENCE [LARGE SCALE GENOMIC DNA]</scope>
    <source>
        <strain evidence="1 2">SYSU G07066</strain>
    </source>
</reference>
<sequence length="115" mass="12309">MRLSTSTLPMLPARIRRPAFDRAAVRTGIVHLGGGAFHRAHQAVVLDDPLAPRLRALAAAAGPVAARLVPVLIGVRELFGEDLPRDPRFRAAVETALDRLLARGVRRTLAGRPAG</sequence>
<dbReference type="Gene3D" id="3.40.50.720">
    <property type="entry name" value="NAD(P)-binding Rossmann-like Domain"/>
    <property type="match status" value="1"/>
</dbReference>
<dbReference type="Proteomes" id="UP001375743">
    <property type="component" value="Unassembled WGS sequence"/>
</dbReference>
<evidence type="ECO:0008006" key="3">
    <source>
        <dbReference type="Google" id="ProtNLM"/>
    </source>
</evidence>
<dbReference type="PANTHER" id="PTHR43362">
    <property type="entry name" value="MANNITOL DEHYDROGENASE DSF1-RELATED"/>
    <property type="match status" value="1"/>
</dbReference>
<gene>
    <name evidence="1" type="ORF">U1T56_12570</name>
</gene>
<keyword evidence="2" id="KW-1185">Reference proteome</keyword>
<dbReference type="InterPro" id="IPR050988">
    <property type="entry name" value="Mannitol_DH/Oxidoreductase"/>
</dbReference>
<protein>
    <recommendedName>
        <fullName evidence="3">Mannitol dehydrogenase N-terminal domain-containing protein</fullName>
    </recommendedName>
</protein>
<organism evidence="1 2">
    <name type="scientific">Benzoatithermus flavus</name>
    <dbReference type="NCBI Taxonomy" id="3108223"/>
    <lineage>
        <taxon>Bacteria</taxon>
        <taxon>Pseudomonadati</taxon>
        <taxon>Pseudomonadota</taxon>
        <taxon>Alphaproteobacteria</taxon>
        <taxon>Geminicoccales</taxon>
        <taxon>Geminicoccaceae</taxon>
        <taxon>Benzoatithermus</taxon>
    </lineage>
</organism>
<dbReference type="EMBL" id="JBBLZC010000011">
    <property type="protein sequence ID" value="MEK0083989.1"/>
    <property type="molecule type" value="Genomic_DNA"/>
</dbReference>